<dbReference type="AlphaFoldDB" id="A0A518BSJ5"/>
<sequence>MSAADPGPGAGELIDIRLDLPGGRRTTITVGPGALALADGEPVAALVADARALALHGQRLPTAWRERTLELPPGEEAKTWAGLGELLESLAEAGLERGCRLGLFGGGATGDVGGLAAALYLRGVPFVSCPTTLLAQVDASVGGKTAVNLPRAKNLVGAFHQPQRVLADTLVLATLPRDELASGLGEVVKTALIAGPQLLARVEALAPALLEGDPDALALVVADCVRTKARVVAEDEREAGRRAVLNLGHTFGHAIEAVAGYGIVPHGVCVAVGLGCATDLAARCGTLEDLALPERLARLLRSLGLPAGLAQLRSARDLTLHPAELRRAMDGDKKRSGGRLRFVLPRAAGAIDHGVAVDEADLSVVLAD</sequence>
<feature type="domain" description="3-dehydroquinate synthase C-terminal" evidence="7">
    <location>
        <begin position="183"/>
        <end position="334"/>
    </location>
</feature>
<dbReference type="Proteomes" id="UP000316921">
    <property type="component" value="Chromosome"/>
</dbReference>
<keyword evidence="4" id="KW-0057">Aromatic amino acid biosynthesis</keyword>
<dbReference type="RefSeq" id="WP_419191937.1">
    <property type="nucleotide sequence ID" value="NZ_CP036287.1"/>
</dbReference>
<dbReference type="KEGG" id="pbap:Pla133_50620"/>
<dbReference type="SUPFAM" id="SSF56796">
    <property type="entry name" value="Dehydroquinate synthase-like"/>
    <property type="match status" value="1"/>
</dbReference>
<organism evidence="8 9">
    <name type="scientific">Engelhardtia mirabilis</name>
    <dbReference type="NCBI Taxonomy" id="2528011"/>
    <lineage>
        <taxon>Bacteria</taxon>
        <taxon>Pseudomonadati</taxon>
        <taxon>Planctomycetota</taxon>
        <taxon>Planctomycetia</taxon>
        <taxon>Planctomycetia incertae sedis</taxon>
        <taxon>Engelhardtia</taxon>
    </lineage>
</organism>
<dbReference type="Pfam" id="PF24621">
    <property type="entry name" value="DHQS_C"/>
    <property type="match status" value="1"/>
</dbReference>
<keyword evidence="9" id="KW-1185">Reference proteome</keyword>
<evidence type="ECO:0000313" key="8">
    <source>
        <dbReference type="EMBL" id="QDU69939.1"/>
    </source>
</evidence>
<reference evidence="8 9" key="1">
    <citation type="submission" date="2019-02" db="EMBL/GenBank/DDBJ databases">
        <title>Deep-cultivation of Planctomycetes and their phenomic and genomic characterization uncovers novel biology.</title>
        <authorList>
            <person name="Wiegand S."/>
            <person name="Jogler M."/>
            <person name="Boedeker C."/>
            <person name="Pinto D."/>
            <person name="Vollmers J."/>
            <person name="Rivas-Marin E."/>
            <person name="Kohn T."/>
            <person name="Peeters S.H."/>
            <person name="Heuer A."/>
            <person name="Rast P."/>
            <person name="Oberbeckmann S."/>
            <person name="Bunk B."/>
            <person name="Jeske O."/>
            <person name="Meyerdierks A."/>
            <person name="Storesund J.E."/>
            <person name="Kallscheuer N."/>
            <person name="Luecker S."/>
            <person name="Lage O.M."/>
            <person name="Pohl T."/>
            <person name="Merkel B.J."/>
            <person name="Hornburger P."/>
            <person name="Mueller R.-W."/>
            <person name="Bruemmer F."/>
            <person name="Labrenz M."/>
            <person name="Spormann A.M."/>
            <person name="Op den Camp H."/>
            <person name="Overmann J."/>
            <person name="Amann R."/>
            <person name="Jetten M.S.M."/>
            <person name="Mascher T."/>
            <person name="Medema M.H."/>
            <person name="Devos D.P."/>
            <person name="Kaster A.-K."/>
            <person name="Ovreas L."/>
            <person name="Rohde M."/>
            <person name="Galperin M.Y."/>
            <person name="Jogler C."/>
        </authorList>
    </citation>
    <scope>NUCLEOTIDE SEQUENCE [LARGE SCALE GENOMIC DNA]</scope>
    <source>
        <strain evidence="8 9">Pla133</strain>
    </source>
</reference>
<comment type="cofactor">
    <cofactor evidence="1">
        <name>NAD(+)</name>
        <dbReference type="ChEBI" id="CHEBI:57540"/>
    </cofactor>
</comment>
<evidence type="ECO:0000259" key="7">
    <source>
        <dbReference type="Pfam" id="PF24621"/>
    </source>
</evidence>
<evidence type="ECO:0000256" key="2">
    <source>
        <dbReference type="ARBA" id="ARBA00022605"/>
    </source>
</evidence>
<proteinExistence type="predicted"/>
<dbReference type="PANTHER" id="PTHR43622">
    <property type="entry name" value="3-DEHYDROQUINATE SYNTHASE"/>
    <property type="match status" value="1"/>
</dbReference>
<dbReference type="GO" id="GO:0003856">
    <property type="term" value="F:3-dehydroquinate synthase activity"/>
    <property type="evidence" value="ECO:0007669"/>
    <property type="project" value="UniProtKB-EC"/>
</dbReference>
<keyword evidence="2" id="KW-0028">Amino-acid biosynthesis</keyword>
<keyword evidence="3" id="KW-0520">NAD</keyword>
<dbReference type="InterPro" id="IPR030960">
    <property type="entry name" value="DHQS/DOIS_N"/>
</dbReference>
<dbReference type="EMBL" id="CP036287">
    <property type="protein sequence ID" value="QDU69939.1"/>
    <property type="molecule type" value="Genomic_DNA"/>
</dbReference>
<gene>
    <name evidence="8" type="primary">aroB_2</name>
    <name evidence="8" type="ORF">Pla133_50620</name>
</gene>
<dbReference type="EC" id="4.2.3.4" evidence="8"/>
<keyword evidence="5 8" id="KW-0456">Lyase</keyword>
<evidence type="ECO:0000256" key="4">
    <source>
        <dbReference type="ARBA" id="ARBA00023141"/>
    </source>
</evidence>
<protein>
    <submittedName>
        <fullName evidence="8">3-dehydroquinate synthase</fullName>
        <ecNumber evidence="8">4.2.3.4</ecNumber>
    </submittedName>
</protein>
<accession>A0A518BSJ5</accession>
<dbReference type="CDD" id="cd08195">
    <property type="entry name" value="DHQS"/>
    <property type="match status" value="1"/>
</dbReference>
<dbReference type="PANTHER" id="PTHR43622:SF7">
    <property type="entry name" value="3-DEHYDROQUINATE SYNTHASE, CHLOROPLASTIC"/>
    <property type="match status" value="1"/>
</dbReference>
<dbReference type="Gene3D" id="3.40.50.1970">
    <property type="match status" value="1"/>
</dbReference>
<evidence type="ECO:0000256" key="3">
    <source>
        <dbReference type="ARBA" id="ARBA00023027"/>
    </source>
</evidence>
<evidence type="ECO:0000313" key="9">
    <source>
        <dbReference type="Proteomes" id="UP000316921"/>
    </source>
</evidence>
<evidence type="ECO:0000259" key="6">
    <source>
        <dbReference type="Pfam" id="PF01761"/>
    </source>
</evidence>
<dbReference type="Pfam" id="PF01761">
    <property type="entry name" value="DHQ_synthase"/>
    <property type="match status" value="1"/>
</dbReference>
<dbReference type="GO" id="GO:0009073">
    <property type="term" value="P:aromatic amino acid family biosynthetic process"/>
    <property type="evidence" value="ECO:0007669"/>
    <property type="project" value="UniProtKB-KW"/>
</dbReference>
<feature type="domain" description="3-dehydroquinate synthase N-terminal" evidence="6">
    <location>
        <begin position="69"/>
        <end position="181"/>
    </location>
</feature>
<dbReference type="InterPro" id="IPR050071">
    <property type="entry name" value="Dehydroquinate_synthase"/>
</dbReference>
<evidence type="ECO:0000256" key="1">
    <source>
        <dbReference type="ARBA" id="ARBA00001911"/>
    </source>
</evidence>
<dbReference type="InterPro" id="IPR056179">
    <property type="entry name" value="DHQS_C"/>
</dbReference>
<evidence type="ECO:0000256" key="5">
    <source>
        <dbReference type="ARBA" id="ARBA00023239"/>
    </source>
</evidence>
<name>A0A518BSJ5_9BACT</name>
<dbReference type="Gene3D" id="1.20.1090.10">
    <property type="entry name" value="Dehydroquinate synthase-like - alpha domain"/>
    <property type="match status" value="1"/>
</dbReference>
<dbReference type="GO" id="GO:0008652">
    <property type="term" value="P:amino acid biosynthetic process"/>
    <property type="evidence" value="ECO:0007669"/>
    <property type="project" value="UniProtKB-KW"/>
</dbReference>